<dbReference type="Pfam" id="PF03221">
    <property type="entry name" value="HTH_Tnp_Tc5"/>
    <property type="match status" value="1"/>
</dbReference>
<evidence type="ECO:0000259" key="3">
    <source>
        <dbReference type="PROSITE" id="PS51253"/>
    </source>
</evidence>
<name>A0A6J2XT17_SITOR</name>
<evidence type="ECO:0000256" key="1">
    <source>
        <dbReference type="ARBA" id="ARBA00004123"/>
    </source>
</evidence>
<comment type="subcellular location">
    <subcellularLocation>
        <location evidence="1">Nucleus</location>
    </subcellularLocation>
</comment>
<reference evidence="5" key="1">
    <citation type="submission" date="2025-08" db="UniProtKB">
        <authorList>
            <consortium name="RefSeq"/>
        </authorList>
    </citation>
    <scope>IDENTIFICATION</scope>
    <source>
        <tissue evidence="5">Gonads</tissue>
    </source>
</reference>
<accession>A0A6J2XT17</accession>
<dbReference type="PANTHER" id="PTHR19303:SF16">
    <property type="entry name" value="JERKY PROTEIN HOMOLOG-LIKE"/>
    <property type="match status" value="1"/>
</dbReference>
<dbReference type="OrthoDB" id="6776549at2759"/>
<dbReference type="GO" id="GO:0005634">
    <property type="term" value="C:nucleus"/>
    <property type="evidence" value="ECO:0007669"/>
    <property type="project" value="UniProtKB-SubCell"/>
</dbReference>
<dbReference type="InterPro" id="IPR050863">
    <property type="entry name" value="CenT-Element_Derived"/>
</dbReference>
<evidence type="ECO:0000313" key="4">
    <source>
        <dbReference type="Proteomes" id="UP000504635"/>
    </source>
</evidence>
<dbReference type="GeneID" id="115880810"/>
<dbReference type="InParanoid" id="A0A6J2XT17"/>
<dbReference type="PROSITE" id="PS51253">
    <property type="entry name" value="HTH_CENPB"/>
    <property type="match status" value="1"/>
</dbReference>
<dbReference type="PANTHER" id="PTHR19303">
    <property type="entry name" value="TRANSPOSON"/>
    <property type="match status" value="1"/>
</dbReference>
<dbReference type="AlphaFoldDB" id="A0A6J2XT17"/>
<protein>
    <submittedName>
        <fullName evidence="5">Jerky protein homolog</fullName>
    </submittedName>
</protein>
<dbReference type="Gene3D" id="1.10.10.60">
    <property type="entry name" value="Homeodomain-like"/>
    <property type="match status" value="2"/>
</dbReference>
<feature type="domain" description="HTH CENPB-type" evidence="3">
    <location>
        <begin position="64"/>
        <end position="136"/>
    </location>
</feature>
<organism evidence="4 5">
    <name type="scientific">Sitophilus oryzae</name>
    <name type="common">Rice weevil</name>
    <name type="synonym">Curculio oryzae</name>
    <dbReference type="NCBI Taxonomy" id="7048"/>
    <lineage>
        <taxon>Eukaryota</taxon>
        <taxon>Metazoa</taxon>
        <taxon>Ecdysozoa</taxon>
        <taxon>Arthropoda</taxon>
        <taxon>Hexapoda</taxon>
        <taxon>Insecta</taxon>
        <taxon>Pterygota</taxon>
        <taxon>Neoptera</taxon>
        <taxon>Endopterygota</taxon>
        <taxon>Coleoptera</taxon>
        <taxon>Polyphaga</taxon>
        <taxon>Cucujiformia</taxon>
        <taxon>Curculionidae</taxon>
        <taxon>Dryophthorinae</taxon>
        <taxon>Sitophilus</taxon>
    </lineage>
</organism>
<dbReference type="SUPFAM" id="SSF46689">
    <property type="entry name" value="Homeodomain-like"/>
    <property type="match status" value="1"/>
</dbReference>
<dbReference type="KEGG" id="soy:115880810"/>
<dbReference type="SMART" id="SM00674">
    <property type="entry name" value="CENPB"/>
    <property type="match status" value="1"/>
</dbReference>
<dbReference type="Proteomes" id="UP000504635">
    <property type="component" value="Unplaced"/>
</dbReference>
<dbReference type="GO" id="GO:0003677">
    <property type="term" value="F:DNA binding"/>
    <property type="evidence" value="ECO:0007669"/>
    <property type="project" value="UniProtKB-KW"/>
</dbReference>
<dbReference type="InterPro" id="IPR009057">
    <property type="entry name" value="Homeodomain-like_sf"/>
</dbReference>
<dbReference type="RefSeq" id="XP_030753965.1">
    <property type="nucleotide sequence ID" value="XM_030898105.1"/>
</dbReference>
<dbReference type="InterPro" id="IPR006600">
    <property type="entry name" value="HTH_CenpB_DNA-bd_dom"/>
</dbReference>
<proteinExistence type="predicted"/>
<evidence type="ECO:0000313" key="5">
    <source>
        <dbReference type="RefSeq" id="XP_030753965.1"/>
    </source>
</evidence>
<keyword evidence="2" id="KW-0238">DNA-binding</keyword>
<keyword evidence="4" id="KW-1185">Reference proteome</keyword>
<evidence type="ECO:0000256" key="2">
    <source>
        <dbReference type="ARBA" id="ARBA00023125"/>
    </source>
</evidence>
<gene>
    <name evidence="5" type="primary">LOC115880810</name>
</gene>
<sequence length="244" mass="28274">MAKNRKHLSLSDKAKILEDLKKVVGVTVLSKEYGVAKSTICSIRNRRVNILKRINNTFNVPGKMKTCLRHSECPRMEKALYKWFLKQREKNLPVTGLMIQEKAKLLHNEYKESSSFHASSGWLQKYKKRFGIRYLKISGEKLSSQPKLVDPFKRYLEVKIKDLQLSKDQIYNADETSLYWKLLPGKTYVAREEKTAPGRKTEKQRVTFLACTNAAGTHKLKPLYSDWKIQKSSIISKFQLSCSL</sequence>